<accession>A0AA36GTL9</accession>
<reference evidence="2" key="1">
    <citation type="submission" date="2023-07" db="EMBL/GenBank/DDBJ databases">
        <authorList>
            <consortium name="CYATHOMIX"/>
        </authorList>
    </citation>
    <scope>NUCLEOTIDE SEQUENCE</scope>
    <source>
        <strain evidence="2">N/A</strain>
    </source>
</reference>
<keyword evidence="3" id="KW-1185">Reference proteome</keyword>
<name>A0AA36GTL9_CYLNA</name>
<dbReference type="AlphaFoldDB" id="A0AA36GTL9"/>
<dbReference type="Proteomes" id="UP001176961">
    <property type="component" value="Unassembled WGS sequence"/>
</dbReference>
<dbReference type="EMBL" id="CATQJL010000223">
    <property type="protein sequence ID" value="CAJ0598048.1"/>
    <property type="molecule type" value="Genomic_DNA"/>
</dbReference>
<feature type="compositionally biased region" description="Pro residues" evidence="1">
    <location>
        <begin position="1"/>
        <end position="10"/>
    </location>
</feature>
<evidence type="ECO:0000256" key="1">
    <source>
        <dbReference type="SAM" id="MobiDB-lite"/>
    </source>
</evidence>
<protein>
    <submittedName>
        <fullName evidence="2">Uncharacterized protein</fullName>
    </submittedName>
</protein>
<feature type="region of interest" description="Disordered" evidence="1">
    <location>
        <begin position="1"/>
        <end position="45"/>
    </location>
</feature>
<sequence>MSAQPPPPDTAEPMDYIACTPPPLRHGDSSSSKTTTGSFYSPDKSLPLDEEIETLDETDPPLMEKYFLVKGRKLLELLKIARCGYECNSQERMARLTAVGSN</sequence>
<proteinExistence type="predicted"/>
<evidence type="ECO:0000313" key="3">
    <source>
        <dbReference type="Proteomes" id="UP001176961"/>
    </source>
</evidence>
<gene>
    <name evidence="2" type="ORF">CYNAS_LOCUS10031</name>
</gene>
<comment type="caution">
    <text evidence="2">The sequence shown here is derived from an EMBL/GenBank/DDBJ whole genome shotgun (WGS) entry which is preliminary data.</text>
</comment>
<feature type="compositionally biased region" description="Low complexity" evidence="1">
    <location>
        <begin position="29"/>
        <end position="41"/>
    </location>
</feature>
<organism evidence="2 3">
    <name type="scientific">Cylicocyclus nassatus</name>
    <name type="common">Nematode worm</name>
    <dbReference type="NCBI Taxonomy" id="53992"/>
    <lineage>
        <taxon>Eukaryota</taxon>
        <taxon>Metazoa</taxon>
        <taxon>Ecdysozoa</taxon>
        <taxon>Nematoda</taxon>
        <taxon>Chromadorea</taxon>
        <taxon>Rhabditida</taxon>
        <taxon>Rhabditina</taxon>
        <taxon>Rhabditomorpha</taxon>
        <taxon>Strongyloidea</taxon>
        <taxon>Strongylidae</taxon>
        <taxon>Cylicocyclus</taxon>
    </lineage>
</organism>
<evidence type="ECO:0000313" key="2">
    <source>
        <dbReference type="EMBL" id="CAJ0598048.1"/>
    </source>
</evidence>